<sequence length="948" mass="107226">MSIYIGRQITNDELNVYNSSNKLYLKSKTSSNLLYINYHGDSFNDGCIVFKNDYQFGYINSKLTFYNSSNLLTIDNASIISYKDVILNSNLEIINYYKTSNNINYFNNNLLLNFNNNSNNSLKIKFNDTTELINITSNDTIIKTPNIHTSNLYIQRDCVLYTNFIDSPNMNPVVIRNMAFAESLRTITTNIVHSLKIDTRNIFDNLIIPHDLTSWIYYLTTNNINQNDLFFTAPNINISKIATDEIGGSNILEFKVYNQIDATIPSKVLSINNKGYINISDRNEQNTPLFININPIHSNIIQYINKNNSNNNFSVGSNGYVSIGSSNLSPNQLSITKYNVKDTKNTDLISLNINYDNTANIYNSVDIINIKFINNDTLTDFNIIEYGYDKYVITNNFISNNIIENIYDNVNYYTEIIPVIQSIPSNSNMYILYPINGFNITSNINENSVDIMVYPSEITIPSTFITSNYNKFIKSKIINQIPIYYNFYIYKSTFTYNYTNLNNIPYKTNTSKVLTASLNSNIVYSISSNGNVGIGTNYTDKYKLYVPENGLINNLNCSIISNYLTNNISFSSNNLNNINTINTININSCNITSISNILNNINNNYCYVNCNLNIASNAFLDVNSISSFGYSNVLSNYIINVNIPSTGNGNAISIYNQNNNINPNISLYGSNLSSYPFITFKNLVNNTIIKITTDNNFEINTSNSTSSKIYSVIYNNINKNYVSLYDNNLSIFKDNDNNVKIYVGMPKFNNNDSIPAIDWFNSISNNGLQSSYPSLNTYGDLNMRNTYNNSIITSATYNTGVNANTSYIKIGMGTTPPLSTDVYDLNVNLETNFLGNVYINSNLYISGTLLTPSDSNIKTNIIKITNPIDKISTINGYTYTRIDTGKQETGLLAQEVINILPEVITYNEITNFYNISYGNLCGLLVEGIKELNERVKTLEENIRIINNK</sequence>
<evidence type="ECO:0000256" key="1">
    <source>
        <dbReference type="SAM" id="Coils"/>
    </source>
</evidence>
<evidence type="ECO:0000313" key="3">
    <source>
        <dbReference type="EMBL" id="QHT17647.1"/>
    </source>
</evidence>
<accession>A0A6C0DM42</accession>
<name>A0A6C0DM42_9ZZZZ</name>
<proteinExistence type="predicted"/>
<dbReference type="Pfam" id="PF13884">
    <property type="entry name" value="Peptidase_S74"/>
    <property type="match status" value="1"/>
</dbReference>
<dbReference type="InterPro" id="IPR030392">
    <property type="entry name" value="S74_ICA"/>
</dbReference>
<dbReference type="PROSITE" id="PS51688">
    <property type="entry name" value="ICA"/>
    <property type="match status" value="1"/>
</dbReference>
<reference evidence="3" key="1">
    <citation type="journal article" date="2020" name="Nature">
        <title>Giant virus diversity and host interactions through global metagenomics.</title>
        <authorList>
            <person name="Schulz F."/>
            <person name="Roux S."/>
            <person name="Paez-Espino D."/>
            <person name="Jungbluth S."/>
            <person name="Walsh D.A."/>
            <person name="Denef V.J."/>
            <person name="McMahon K.D."/>
            <person name="Konstantinidis K.T."/>
            <person name="Eloe-Fadrosh E.A."/>
            <person name="Kyrpides N.C."/>
            <person name="Woyke T."/>
        </authorList>
    </citation>
    <scope>NUCLEOTIDE SEQUENCE</scope>
    <source>
        <strain evidence="3">GVMAG-M-3300023174-30</strain>
    </source>
</reference>
<protein>
    <recommendedName>
        <fullName evidence="2">Peptidase S74 domain-containing protein</fullName>
    </recommendedName>
</protein>
<organism evidence="3">
    <name type="scientific">viral metagenome</name>
    <dbReference type="NCBI Taxonomy" id="1070528"/>
    <lineage>
        <taxon>unclassified sequences</taxon>
        <taxon>metagenomes</taxon>
        <taxon>organismal metagenomes</taxon>
    </lineage>
</organism>
<dbReference type="AlphaFoldDB" id="A0A6C0DM42"/>
<feature type="coiled-coil region" evidence="1">
    <location>
        <begin position="921"/>
        <end position="948"/>
    </location>
</feature>
<feature type="domain" description="Peptidase S74" evidence="2">
    <location>
        <begin position="853"/>
        <end position="942"/>
    </location>
</feature>
<keyword evidence="1" id="KW-0175">Coiled coil</keyword>
<dbReference type="EMBL" id="MN739643">
    <property type="protein sequence ID" value="QHT17647.1"/>
    <property type="molecule type" value="Genomic_DNA"/>
</dbReference>
<evidence type="ECO:0000259" key="2">
    <source>
        <dbReference type="PROSITE" id="PS51688"/>
    </source>
</evidence>